<dbReference type="Proteomes" id="UP001143910">
    <property type="component" value="Unassembled WGS sequence"/>
</dbReference>
<proteinExistence type="predicted"/>
<reference evidence="1" key="1">
    <citation type="submission" date="2022-08" db="EMBL/GenBank/DDBJ databases">
        <title>Genome Sequence of Lecanicillium fungicola.</title>
        <authorList>
            <person name="Buettner E."/>
        </authorList>
    </citation>
    <scope>NUCLEOTIDE SEQUENCE</scope>
    <source>
        <strain evidence="1">Babe33</strain>
    </source>
</reference>
<dbReference type="EMBL" id="JANJQO010000005">
    <property type="protein sequence ID" value="KAJ2984170.1"/>
    <property type="molecule type" value="Genomic_DNA"/>
</dbReference>
<evidence type="ECO:0000313" key="2">
    <source>
        <dbReference type="Proteomes" id="UP001143910"/>
    </source>
</evidence>
<keyword evidence="2" id="KW-1185">Reference proteome</keyword>
<evidence type="ECO:0000313" key="1">
    <source>
        <dbReference type="EMBL" id="KAJ2984170.1"/>
    </source>
</evidence>
<sequence>MDFHGLIENNKKFASTFDITCMDCRIDPLAVCGYKVGEATIIRNAGAYAEDAARSALLATHALGGEEIHIIKHTKCGLIGVSTEAGHALIKSNLGLKESEDVDKFPVLGIDNLETSTKEAVEYMRVHPLLMPKVRVTGFIYDTDTGLLQQVE</sequence>
<organism evidence="1 2">
    <name type="scientific">Zarea fungicola</name>
    <dbReference type="NCBI Taxonomy" id="93591"/>
    <lineage>
        <taxon>Eukaryota</taxon>
        <taxon>Fungi</taxon>
        <taxon>Dikarya</taxon>
        <taxon>Ascomycota</taxon>
        <taxon>Pezizomycotina</taxon>
        <taxon>Sordariomycetes</taxon>
        <taxon>Hypocreomycetidae</taxon>
        <taxon>Hypocreales</taxon>
        <taxon>Cordycipitaceae</taxon>
        <taxon>Zarea</taxon>
    </lineage>
</organism>
<name>A0ACC1NY11_9HYPO</name>
<protein>
    <submittedName>
        <fullName evidence="1">Uncharacterized protein</fullName>
    </submittedName>
</protein>
<comment type="caution">
    <text evidence="1">The sequence shown here is derived from an EMBL/GenBank/DDBJ whole genome shotgun (WGS) entry which is preliminary data.</text>
</comment>
<gene>
    <name evidence="1" type="ORF">NQ176_g176</name>
</gene>
<accession>A0ACC1NY11</accession>